<dbReference type="GO" id="GO:0003677">
    <property type="term" value="F:DNA binding"/>
    <property type="evidence" value="ECO:0007669"/>
    <property type="project" value="UniProtKB-UniRule"/>
</dbReference>
<dbReference type="InterPro" id="IPR005158">
    <property type="entry name" value="BTAD"/>
</dbReference>
<dbReference type="SMART" id="SM00862">
    <property type="entry name" value="Trans_reg_C"/>
    <property type="match status" value="1"/>
</dbReference>
<dbReference type="InterPro" id="IPR019734">
    <property type="entry name" value="TPR_rpt"/>
</dbReference>
<dbReference type="InterPro" id="IPR001867">
    <property type="entry name" value="OmpR/PhoB-type_DNA-bd"/>
</dbReference>
<keyword evidence="4" id="KW-0804">Transcription</keyword>
<proteinExistence type="inferred from homology"/>
<name>A0A495JXA6_9ACTN</name>
<evidence type="ECO:0000256" key="2">
    <source>
        <dbReference type="ARBA" id="ARBA00023015"/>
    </source>
</evidence>
<dbReference type="PROSITE" id="PS51755">
    <property type="entry name" value="OMPR_PHOB"/>
    <property type="match status" value="1"/>
</dbReference>
<sequence length="1057" mass="114418">MELRILGELQILGTGGPLELGPLKQRLVLAALAVDAGRCVPPEVLIDRVWDSSASTDARGVLYTYITRIRRLLSTADTVGAAPITLARRPAGYLLGTPDGRFDLHRLRTLTEQAHELEPNDPQRVRLLREAIDLWRGDPLDGLPGDWAARVREGLRQQLLGVLLDWADSELRQGRPGPVADRLGQALERNPLAEPVVLHLMRALHLNGRRAEALDQYARTRTLLANELGVDPGIELQKLHQQILRDELPPRPPVASVEPMAPPVQIQAPVPPPVDEPGPWENDDDVPGPGGPGCQLPPALPDHTGCETEIAQALALLAGAERSPAPRPPLILAGPGGIGKTSLSIQLAHLLRDSYPDGQIFVGLEGRRGDPAGALNQVLRALGVSNVQQLRTLEEKLGQYRATLSGRRILIVLDSAVSAEEVLPLVPGAGGSALIASSRARLTTIPGAHHLEMRMFRGDQSLALLSRIIGSQRLAAEPEAAATVVEMCAGLPLALRIAGARLAARPHRRISRLADRLRDERGRLDELSTDGLAVRASIAVGYQGLSPAAQRVFRLLGFMDSPSFADWLAAALTGETVDATEELLEQLADARLVEVAQGPAYGVVRYHMHDLVRLYAQERAIREDTNEVLHLAVARMLRAATELCERLGERLPHAVPPLYRQPPIPVSLESYVLAADHLRPGWLDAEGPCLVAAVERAADLGMDVAACALADALVFASFAVRNDFVGWDRTHAAALGAARKAGNRVAQAVIECGIALLRYKEDRFAEAERYFPSAIALFDEAGHQLGAAAARNGLGSVLREVGRHREAIPLLEAAAVALARHGDEDGAAHALYGLGHCHRERGDDSRSIDSLQQAIDRYRSLGHWRGEAIATRGIGLVYRAAGNLDAAELWCSRAHDMVVSREDEHLACYTSQALAKIWLRRGEGDRALEPLERALATCQRLHDRLGAALVQRTIGEAHLAVGELDAAHDTLRLAYDAWRELDHDLGQARTLRDLGAVHALRGDPVAAHAVWAEARSTFQRLGTRESAEADGWHLRWNCPCDGATVDPDDRSSLAGVA</sequence>
<feature type="domain" description="OmpR/PhoB-type" evidence="6">
    <location>
        <begin position="1"/>
        <end position="97"/>
    </location>
</feature>
<comment type="caution">
    <text evidence="7">The sequence shown here is derived from an EMBL/GenBank/DDBJ whole genome shotgun (WGS) entry which is preliminary data.</text>
</comment>
<dbReference type="CDD" id="cd15831">
    <property type="entry name" value="BTAD"/>
    <property type="match status" value="1"/>
</dbReference>
<dbReference type="Gene3D" id="1.25.40.10">
    <property type="entry name" value="Tetratricopeptide repeat domain"/>
    <property type="match status" value="3"/>
</dbReference>
<dbReference type="Proteomes" id="UP000277671">
    <property type="component" value="Unassembled WGS sequence"/>
</dbReference>
<reference evidence="7 8" key="1">
    <citation type="submission" date="2018-10" db="EMBL/GenBank/DDBJ databases">
        <title>Sequencing the genomes of 1000 actinobacteria strains.</title>
        <authorList>
            <person name="Klenk H.-P."/>
        </authorList>
    </citation>
    <scope>NUCLEOTIDE SEQUENCE [LARGE SCALE GENOMIC DNA]</scope>
    <source>
        <strain evidence="7 8">DSM 45175</strain>
    </source>
</reference>
<keyword evidence="8" id="KW-1185">Reference proteome</keyword>
<dbReference type="SUPFAM" id="SSF46894">
    <property type="entry name" value="C-terminal effector domain of the bipartite response regulators"/>
    <property type="match status" value="1"/>
</dbReference>
<dbReference type="SMART" id="SM00382">
    <property type="entry name" value="AAA"/>
    <property type="match status" value="1"/>
</dbReference>
<evidence type="ECO:0000256" key="3">
    <source>
        <dbReference type="ARBA" id="ARBA00023125"/>
    </source>
</evidence>
<dbReference type="SUPFAM" id="SSF48452">
    <property type="entry name" value="TPR-like"/>
    <property type="match status" value="3"/>
</dbReference>
<dbReference type="SMART" id="SM01043">
    <property type="entry name" value="BTAD"/>
    <property type="match status" value="1"/>
</dbReference>
<evidence type="ECO:0000313" key="7">
    <source>
        <dbReference type="EMBL" id="RKR92992.1"/>
    </source>
</evidence>
<dbReference type="InterPro" id="IPR003593">
    <property type="entry name" value="AAA+_ATPase"/>
</dbReference>
<dbReference type="InterPro" id="IPR011990">
    <property type="entry name" value="TPR-like_helical_dom_sf"/>
</dbReference>
<dbReference type="InterPro" id="IPR036388">
    <property type="entry name" value="WH-like_DNA-bd_sf"/>
</dbReference>
<dbReference type="Gene3D" id="1.10.10.10">
    <property type="entry name" value="Winged helix-like DNA-binding domain superfamily/Winged helix DNA-binding domain"/>
    <property type="match status" value="1"/>
</dbReference>
<keyword evidence="2" id="KW-0805">Transcription regulation</keyword>
<dbReference type="RefSeq" id="WP_147457271.1">
    <property type="nucleotide sequence ID" value="NZ_RBKT01000001.1"/>
</dbReference>
<accession>A0A495JXA6</accession>
<dbReference type="SUPFAM" id="SSF52540">
    <property type="entry name" value="P-loop containing nucleoside triphosphate hydrolases"/>
    <property type="match status" value="1"/>
</dbReference>
<gene>
    <name evidence="7" type="ORF">BDK92_7489</name>
</gene>
<dbReference type="InterPro" id="IPR016032">
    <property type="entry name" value="Sig_transdc_resp-reg_C-effctor"/>
</dbReference>
<dbReference type="GO" id="GO:0000160">
    <property type="term" value="P:phosphorelay signal transduction system"/>
    <property type="evidence" value="ECO:0007669"/>
    <property type="project" value="InterPro"/>
</dbReference>
<evidence type="ECO:0000313" key="8">
    <source>
        <dbReference type="Proteomes" id="UP000277671"/>
    </source>
</evidence>
<dbReference type="PRINTS" id="PR00364">
    <property type="entry name" value="DISEASERSIST"/>
</dbReference>
<dbReference type="Pfam" id="PF13424">
    <property type="entry name" value="TPR_12"/>
    <property type="match status" value="2"/>
</dbReference>
<dbReference type="SMART" id="SM00028">
    <property type="entry name" value="TPR"/>
    <property type="match status" value="5"/>
</dbReference>
<dbReference type="Gene3D" id="3.40.50.300">
    <property type="entry name" value="P-loop containing nucleotide triphosphate hydrolases"/>
    <property type="match status" value="1"/>
</dbReference>
<dbReference type="InterPro" id="IPR051677">
    <property type="entry name" value="AfsR-DnrI-RedD_regulator"/>
</dbReference>
<feature type="DNA-binding region" description="OmpR/PhoB-type" evidence="5">
    <location>
        <begin position="1"/>
        <end position="97"/>
    </location>
</feature>
<dbReference type="GO" id="GO:0006355">
    <property type="term" value="P:regulation of DNA-templated transcription"/>
    <property type="evidence" value="ECO:0007669"/>
    <property type="project" value="InterPro"/>
</dbReference>
<dbReference type="Pfam" id="PF03704">
    <property type="entry name" value="BTAD"/>
    <property type="match status" value="1"/>
</dbReference>
<dbReference type="InterPro" id="IPR027417">
    <property type="entry name" value="P-loop_NTPase"/>
</dbReference>
<dbReference type="InterPro" id="IPR042197">
    <property type="entry name" value="Apaf_helical"/>
</dbReference>
<dbReference type="AlphaFoldDB" id="A0A495JXA6"/>
<dbReference type="OrthoDB" id="7628974at2"/>
<dbReference type="PANTHER" id="PTHR35807">
    <property type="entry name" value="TRANSCRIPTIONAL REGULATOR REDD-RELATED"/>
    <property type="match status" value="1"/>
</dbReference>
<dbReference type="EMBL" id="RBKT01000001">
    <property type="protein sequence ID" value="RKR92992.1"/>
    <property type="molecule type" value="Genomic_DNA"/>
</dbReference>
<keyword evidence="3 5" id="KW-0238">DNA-binding</keyword>
<evidence type="ECO:0000259" key="6">
    <source>
        <dbReference type="PROSITE" id="PS51755"/>
    </source>
</evidence>
<evidence type="ECO:0000256" key="1">
    <source>
        <dbReference type="ARBA" id="ARBA00005820"/>
    </source>
</evidence>
<dbReference type="GO" id="GO:0043531">
    <property type="term" value="F:ADP binding"/>
    <property type="evidence" value="ECO:0007669"/>
    <property type="project" value="InterPro"/>
</dbReference>
<comment type="similarity">
    <text evidence="1">Belongs to the AfsR/DnrI/RedD regulatory family.</text>
</comment>
<organism evidence="7 8">
    <name type="scientific">Micromonospora pisi</name>
    <dbReference type="NCBI Taxonomy" id="589240"/>
    <lineage>
        <taxon>Bacteria</taxon>
        <taxon>Bacillati</taxon>
        <taxon>Actinomycetota</taxon>
        <taxon>Actinomycetes</taxon>
        <taxon>Micromonosporales</taxon>
        <taxon>Micromonosporaceae</taxon>
        <taxon>Micromonospora</taxon>
    </lineage>
</organism>
<protein>
    <submittedName>
        <fullName evidence="7">DNA-binding SARP family transcriptional activator</fullName>
    </submittedName>
</protein>
<evidence type="ECO:0000256" key="5">
    <source>
        <dbReference type="PROSITE-ProRule" id="PRU01091"/>
    </source>
</evidence>
<dbReference type="PANTHER" id="PTHR35807:SF1">
    <property type="entry name" value="TRANSCRIPTIONAL REGULATOR REDD"/>
    <property type="match status" value="1"/>
</dbReference>
<dbReference type="Gene3D" id="1.10.8.430">
    <property type="entry name" value="Helical domain of apoptotic protease-activating factors"/>
    <property type="match status" value="1"/>
</dbReference>
<evidence type="ECO:0000256" key="4">
    <source>
        <dbReference type="ARBA" id="ARBA00023163"/>
    </source>
</evidence>